<feature type="compositionally biased region" description="Low complexity" evidence="7">
    <location>
        <begin position="9"/>
        <end position="22"/>
    </location>
</feature>
<keyword evidence="3" id="KW-0653">Protein transport</keyword>
<dbReference type="InterPro" id="IPR056458">
    <property type="entry name" value="TPR_DOP1_M"/>
</dbReference>
<evidence type="ECO:0000256" key="1">
    <source>
        <dbReference type="ARBA" id="ARBA00004395"/>
    </source>
</evidence>
<name>A0AAQ3LY13_9PEZI</name>
<keyword evidence="2" id="KW-0813">Transport</keyword>
<feature type="domain" description="DOP1-like C-terminal" evidence="10">
    <location>
        <begin position="1310"/>
        <end position="1781"/>
    </location>
</feature>
<dbReference type="SUPFAM" id="SSF48371">
    <property type="entry name" value="ARM repeat"/>
    <property type="match status" value="1"/>
</dbReference>
<dbReference type="InterPro" id="IPR016024">
    <property type="entry name" value="ARM-type_fold"/>
</dbReference>
<feature type="region of interest" description="Disordered" evidence="7">
    <location>
        <begin position="1000"/>
        <end position="1025"/>
    </location>
</feature>
<evidence type="ECO:0008006" key="13">
    <source>
        <dbReference type="Google" id="ProtNLM"/>
    </source>
</evidence>
<dbReference type="GO" id="GO:0000139">
    <property type="term" value="C:Golgi membrane"/>
    <property type="evidence" value="ECO:0007669"/>
    <property type="project" value="UniProtKB-SubCell"/>
</dbReference>
<evidence type="ECO:0000256" key="4">
    <source>
        <dbReference type="ARBA" id="ARBA00023034"/>
    </source>
</evidence>
<keyword evidence="4" id="KW-0333">Golgi apparatus</keyword>
<evidence type="ECO:0000313" key="11">
    <source>
        <dbReference type="EMBL" id="WPG98053.1"/>
    </source>
</evidence>
<evidence type="ECO:0000259" key="8">
    <source>
        <dbReference type="Pfam" id="PF04118"/>
    </source>
</evidence>
<feature type="domain" description="DOP1 N-terminal" evidence="8">
    <location>
        <begin position="39"/>
        <end position="345"/>
    </location>
</feature>
<dbReference type="Proteomes" id="UP001303373">
    <property type="component" value="Chromosome 1"/>
</dbReference>
<dbReference type="PANTHER" id="PTHR14042:SF24">
    <property type="entry name" value="PROTEIN DOPEY-1 HOMOLOG"/>
    <property type="match status" value="1"/>
</dbReference>
<proteinExistence type="inferred from homology"/>
<dbReference type="GO" id="GO:0005802">
    <property type="term" value="C:trans-Golgi network"/>
    <property type="evidence" value="ECO:0007669"/>
    <property type="project" value="TreeGrafter"/>
</dbReference>
<dbReference type="EMBL" id="CP138580">
    <property type="protein sequence ID" value="WPG98053.1"/>
    <property type="molecule type" value="Genomic_DNA"/>
</dbReference>
<gene>
    <name evidence="11" type="ORF">R9X50_00083800</name>
</gene>
<dbReference type="GO" id="GO:0006895">
    <property type="term" value="P:Golgi to endosome transport"/>
    <property type="evidence" value="ECO:0007669"/>
    <property type="project" value="InterPro"/>
</dbReference>
<dbReference type="Pfam" id="PF04118">
    <property type="entry name" value="Dopey_N"/>
    <property type="match status" value="1"/>
</dbReference>
<organism evidence="11 12">
    <name type="scientific">Acrodontium crateriforme</name>
    <dbReference type="NCBI Taxonomy" id="150365"/>
    <lineage>
        <taxon>Eukaryota</taxon>
        <taxon>Fungi</taxon>
        <taxon>Dikarya</taxon>
        <taxon>Ascomycota</taxon>
        <taxon>Pezizomycotina</taxon>
        <taxon>Dothideomycetes</taxon>
        <taxon>Dothideomycetidae</taxon>
        <taxon>Mycosphaerellales</taxon>
        <taxon>Teratosphaeriaceae</taxon>
        <taxon>Acrodontium</taxon>
    </lineage>
</organism>
<evidence type="ECO:0000256" key="5">
    <source>
        <dbReference type="ARBA" id="ARBA00023136"/>
    </source>
</evidence>
<dbReference type="Pfam" id="PF24598">
    <property type="entry name" value="DOP1_C"/>
    <property type="match status" value="1"/>
</dbReference>
<dbReference type="GO" id="GO:0015031">
    <property type="term" value="P:protein transport"/>
    <property type="evidence" value="ECO:0007669"/>
    <property type="project" value="UniProtKB-KW"/>
</dbReference>
<dbReference type="InterPro" id="IPR056457">
    <property type="entry name" value="DOP1_C"/>
</dbReference>
<evidence type="ECO:0000256" key="6">
    <source>
        <dbReference type="ARBA" id="ARBA00046326"/>
    </source>
</evidence>
<evidence type="ECO:0000259" key="10">
    <source>
        <dbReference type="Pfam" id="PF24598"/>
    </source>
</evidence>
<sequence length="1806" mass="199784">MNLDRDGLGRSSSPASSGRNSPIPVAARRAAEDELYKGDKTLRRYAAIIERTLASWENNPQEWADYIAFLSRLLKAIQAHPKNAPFLPHSAGVASKLAQCLNPSLPSGVHQKALDVYAYIFSLFGPAFLSTHLHEYIPGLSGVLSFASLSVKPGIYALFEKFIVRLPSASLRSPLKALILGLLPAIEEATSEDFEEALNILEALEKKFVNEEDPSEHDGYFWQCIFLSIISSPSKRQGALNFLMRRLPRFTNISDDLSSEAEAMVSPDPGLLIRCFVAGLSDSNALVQRGFLDLLITHLPLHSIVLQKKVGSKDLDRLILAVIHILLRRDMSLNRRLWTWFLGPDPKESSGEPTSPGSSRSQESRVQLRYFASHGKVSLERCIFDLFKNRKLTSTGVARPFRICLSLMDRWEIGASVVPQIFMPAMETAFAYSKTATPTEVAEVVRSASLFFDGVEASLIFANLVKLLREALEEDKRDSNRLRFFIWIVTHFNVRDEEMVTTHIPYTLLYLFGTLNNHDLTSIPFETWSLAIDASLHLLELVPSRVFSDGNQKVKLNGTPTKRVVDWKENDIRKAVTVFYEGRGTDSRNREIAFSDDNVSDLLRDQTLKLTMTAISQASSTRFSLIVPVVAALLGKSDRNHSDSLVQLKATLGDLFSNAESAKEVLPFPTLQATVTLLSTLNSLQSITKTQSCQLEPGLTKQLWHYICLSQPKYQVEAVRSLWQLGDIVAPEDSLTVSLLELIRGDELVPTDQGETDSSTERFALLWNHSVPTRPGLSRKGSNVSMTDADHLARRLETLGEPLLLVLDGLHDPLHPEFEFVKRWLLNLPSLEQILKMLLARIQSVSATDPSTIPDPHIQKRHRQDCEANLEYLLGQVANVLTHGNSWTWDCLSAVSNVSSINSEAISGLIYVAKVCIDVVCQGNSGSISLTRKALSILDTLVSGPDGTELQFLEIDSRLISHLTESLESGEQNSLQGQLLQLTTRTMRLRMADASSAQHLENIPRNSVGGTRSSISTPQPKSNQSIFRLPPAPPTQLLKCLRLGIGAKSSRRHMHQWLAFLQGILPTFSDAIFSSLISLVEGFCEEVDKAFIELVSLTTKSPIDGTIAPDTMIVDLLDGLEMILAKAHDCLVEEMSNEPQFKLSPQTNSFLGNVTSGVFKAEAPPSQNSHANSRLTVILAFQDAIRVSLRVWAWASHVNEEREFDQSSAATTNYSALKVRNKTRQLLEQISTVEPLESLEVMILQWSQATTQHEAAATLNLLQVMHGSRPKNTTPAILDALCSRANPSALPVHRLSSQTVDLSAVDVASFLIAYLESTEDDAMDEVWNDCIAFLRDVLSNPLPYRQVLAALLSITVLLAKKVGNTNFGEQRKMRRELSDIFQRLLAATFTTLPSGFNLEPTPDGRQPASLTETGFARRDVGLIPVMTEVVSNLELIVDSSDRATTVVNSISSSIISPLFHSKLFPKNVGLDILALLLEMAKKAPNAKPWKKDLTDAFNDAKILQSTVLVVQQGWFPVLLQWSLRDKERFPELLGRLTPPSSAGIMFGVGATAARLDADRKTQLNIRRICLLLLASPEDAHVAHLQEMQAKLVELFDASNASSPSAVIKAELFMLCRALFLSTSSIQLSSLWPIINENLQEALISLIPNGTAEASFTNLALFQACKLLDQLVVISPDDFQLHEWLYITDTTDAVYQPTDFNPTALSDQVAEALGSGSLESSQTMVQQEPQTNNVGERKPLLSNGLAIDKEDIKAMAKDDFARVVLRPFLSQLSMLAYEGVYSMDSPDLASCRQSLLEDLLDPSTIVE</sequence>
<dbReference type="GO" id="GO:0005829">
    <property type="term" value="C:cytosol"/>
    <property type="evidence" value="ECO:0007669"/>
    <property type="project" value="GOC"/>
</dbReference>
<dbReference type="PANTHER" id="PTHR14042">
    <property type="entry name" value="DOPEY-RELATED"/>
    <property type="match status" value="1"/>
</dbReference>
<accession>A0AAQ3LY13</accession>
<dbReference type="InterPro" id="IPR040314">
    <property type="entry name" value="DOP1"/>
</dbReference>
<evidence type="ECO:0000256" key="7">
    <source>
        <dbReference type="SAM" id="MobiDB-lite"/>
    </source>
</evidence>
<evidence type="ECO:0000256" key="2">
    <source>
        <dbReference type="ARBA" id="ARBA00022448"/>
    </source>
</evidence>
<dbReference type="GO" id="GO:0005768">
    <property type="term" value="C:endosome"/>
    <property type="evidence" value="ECO:0007669"/>
    <property type="project" value="TreeGrafter"/>
</dbReference>
<keyword evidence="12" id="KW-1185">Reference proteome</keyword>
<dbReference type="InterPro" id="IPR007249">
    <property type="entry name" value="DOP1_N"/>
</dbReference>
<evidence type="ECO:0000313" key="12">
    <source>
        <dbReference type="Proteomes" id="UP001303373"/>
    </source>
</evidence>
<comment type="similarity">
    <text evidence="6">Belongs to the DOP1 family.</text>
</comment>
<feature type="domain" description="DOP1-like middle TPR" evidence="9">
    <location>
        <begin position="370"/>
        <end position="580"/>
    </location>
</feature>
<evidence type="ECO:0000256" key="3">
    <source>
        <dbReference type="ARBA" id="ARBA00022927"/>
    </source>
</evidence>
<evidence type="ECO:0000259" key="9">
    <source>
        <dbReference type="Pfam" id="PF24597"/>
    </source>
</evidence>
<feature type="region of interest" description="Disordered" evidence="7">
    <location>
        <begin position="1"/>
        <end position="24"/>
    </location>
</feature>
<reference evidence="11 12" key="1">
    <citation type="submission" date="2023-11" db="EMBL/GenBank/DDBJ databases">
        <title>An acidophilic fungus is an integral part of prey digestion in a carnivorous sundew plant.</title>
        <authorList>
            <person name="Tsai I.J."/>
        </authorList>
    </citation>
    <scope>NUCLEOTIDE SEQUENCE [LARGE SCALE GENOMIC DNA]</scope>
    <source>
        <strain evidence="11">169a</strain>
    </source>
</reference>
<protein>
    <recommendedName>
        <fullName evidence="13">Dopey N-terminal domain-containing protein</fullName>
    </recommendedName>
</protein>
<comment type="subcellular location">
    <subcellularLocation>
        <location evidence="1">Golgi apparatus membrane</location>
        <topology evidence="1">Peripheral membrane protein</topology>
    </subcellularLocation>
</comment>
<keyword evidence="5" id="KW-0472">Membrane</keyword>
<dbReference type="Pfam" id="PF24597">
    <property type="entry name" value="TPR_DOP1_M"/>
    <property type="match status" value="1"/>
</dbReference>